<dbReference type="SUPFAM" id="SSF51126">
    <property type="entry name" value="Pectin lyase-like"/>
    <property type="match status" value="1"/>
</dbReference>
<dbReference type="Proteomes" id="UP000539538">
    <property type="component" value="Unassembled WGS sequence"/>
</dbReference>
<comment type="caution">
    <text evidence="2">The sequence shown here is derived from an EMBL/GenBank/DDBJ whole genome shotgun (WGS) entry which is preliminary data.</text>
</comment>
<dbReference type="Gene3D" id="2.160.20.10">
    <property type="entry name" value="Single-stranded right-handed beta-helix, Pectin lyase-like"/>
    <property type="match status" value="1"/>
</dbReference>
<accession>A0ABR6KXU4</accession>
<name>A0ABR6KXU4_9HYPH</name>
<dbReference type="InterPro" id="IPR012334">
    <property type="entry name" value="Pectin_lyas_fold"/>
</dbReference>
<evidence type="ECO:0000313" key="2">
    <source>
        <dbReference type="EMBL" id="MBB4649236.1"/>
    </source>
</evidence>
<reference evidence="2 3" key="1">
    <citation type="submission" date="2020-08" db="EMBL/GenBank/DDBJ databases">
        <title>Genomic Encyclopedia of Type Strains, Phase IV (KMG-IV): sequencing the most valuable type-strain genomes for metagenomic binning, comparative biology and taxonomic classification.</title>
        <authorList>
            <person name="Goeker M."/>
        </authorList>
    </citation>
    <scope>NUCLEOTIDE SEQUENCE [LARGE SCALE GENOMIC DNA]</scope>
    <source>
        <strain evidence="2 3">DSM 7050</strain>
    </source>
</reference>
<feature type="region of interest" description="Disordered" evidence="1">
    <location>
        <begin position="1"/>
        <end position="23"/>
    </location>
</feature>
<gene>
    <name evidence="2" type="ORF">GGQ99_000958</name>
</gene>
<sequence length="749" mass="77734">MTATPYPYPRETRESTLLVGNGTPGPYGPSDFKIFDVADVVVLARAVGEDRFSDVTLDATVTKSTGAAFDTFSVTFDATIPATTNFVLQSKRVHERQTAVTKGGALSSNELEKELSKQGTVIEELRRDADRSLAFQPDFDGDVRLPTPEAEKLLGWDLAAKKLVNRSAAQLGLVVVLDEDDMASDSPTSVPSQQSVKAYVDSSVVNEVIATGSVTPRSLSNRFADHLNVKDFGAVGDGVADDTASFNAAFAAGKTIYVPETAAFYSLTALSATNREKLYGPGRVKVSGVFRFIQSVASPVQPNTDQPLPYLGAILRTHQPAGQSGITGSVGRGPIYTDVKRTGGKGQYGNWLSQYTISAPTVATEFDTGITSWATHQNLAGGSVFGMWSGANSPSSALGQTFSSGAVIGQEINAGNRWGDFGLQSDVGGTRYSVGLQVVPDVLPAEDGATASIYPGTFGVVLSASIHGHKWWTGNFVRTDAIVPGGYINRENGGSVVGNAVLAHTKLGGYLTDVFDFESATIATDILRTANLRLGASGLAVFGSKTQYQVNSEAGSAFTPAVQIHGAGAAATAGITRWSADANQGRFVIAKSRGAAIGTRGAVVNGDVLGSIIFNGDDGTNFIPGAFITAAISLTPGANDMPTDLLFGTTADGTATPATWMALRSYGLLDLVGSARVHGQTAIPAGGAAGKGLVLSSTANFGVFFGSGVPTLAAAKGSLYLRSDGTSTSTRMYVNTDGNTAWTAVTTAA</sequence>
<proteinExistence type="predicted"/>
<organism evidence="2 3">
    <name type="scientific">Aminobacter niigataensis</name>
    <dbReference type="NCBI Taxonomy" id="83265"/>
    <lineage>
        <taxon>Bacteria</taxon>
        <taxon>Pseudomonadati</taxon>
        <taxon>Pseudomonadota</taxon>
        <taxon>Alphaproteobacteria</taxon>
        <taxon>Hyphomicrobiales</taxon>
        <taxon>Phyllobacteriaceae</taxon>
        <taxon>Aminobacter</taxon>
    </lineage>
</organism>
<protein>
    <recommendedName>
        <fullName evidence="4">Pectate lyase superfamily protein</fullName>
    </recommendedName>
</protein>
<dbReference type="EMBL" id="JACHOT010000001">
    <property type="protein sequence ID" value="MBB4649236.1"/>
    <property type="molecule type" value="Genomic_DNA"/>
</dbReference>
<evidence type="ECO:0008006" key="4">
    <source>
        <dbReference type="Google" id="ProtNLM"/>
    </source>
</evidence>
<evidence type="ECO:0000256" key="1">
    <source>
        <dbReference type="SAM" id="MobiDB-lite"/>
    </source>
</evidence>
<evidence type="ECO:0000313" key="3">
    <source>
        <dbReference type="Proteomes" id="UP000539538"/>
    </source>
</evidence>
<dbReference type="InterPro" id="IPR011050">
    <property type="entry name" value="Pectin_lyase_fold/virulence"/>
</dbReference>
<dbReference type="RefSeq" id="WP_210307736.1">
    <property type="nucleotide sequence ID" value="NZ_BAAAVZ010000008.1"/>
</dbReference>
<keyword evidence="3" id="KW-1185">Reference proteome</keyword>